<dbReference type="SUPFAM" id="SSF51126">
    <property type="entry name" value="Pectin lyase-like"/>
    <property type="match status" value="1"/>
</dbReference>
<dbReference type="SMART" id="SM00710">
    <property type="entry name" value="PbH1"/>
    <property type="match status" value="6"/>
</dbReference>
<comment type="caution">
    <text evidence="5">The sequence shown here is derived from an EMBL/GenBank/DDBJ whole genome shotgun (WGS) entry which is preliminary data.</text>
</comment>
<feature type="region of interest" description="Disordered" evidence="2">
    <location>
        <begin position="81"/>
        <end position="106"/>
    </location>
</feature>
<keyword evidence="3" id="KW-0472">Membrane</keyword>
<accession>A0A1G2G0J3</accession>
<dbReference type="InterPro" id="IPR006626">
    <property type="entry name" value="PbH1"/>
</dbReference>
<proteinExistence type="predicted"/>
<reference evidence="5 6" key="1">
    <citation type="journal article" date="2016" name="Nat. Commun.">
        <title>Thousands of microbial genomes shed light on interconnected biogeochemical processes in an aquifer system.</title>
        <authorList>
            <person name="Anantharaman K."/>
            <person name="Brown C.T."/>
            <person name="Hug L.A."/>
            <person name="Sharon I."/>
            <person name="Castelle C.J."/>
            <person name="Probst A.J."/>
            <person name="Thomas B.C."/>
            <person name="Singh A."/>
            <person name="Wilkins M.J."/>
            <person name="Karaoz U."/>
            <person name="Brodie E.L."/>
            <person name="Williams K.H."/>
            <person name="Hubbard S.S."/>
            <person name="Banfield J.F."/>
        </authorList>
    </citation>
    <scope>NUCLEOTIDE SEQUENCE [LARGE SCALE GENOMIC DNA]</scope>
</reference>
<dbReference type="Proteomes" id="UP000177785">
    <property type="component" value="Unassembled WGS sequence"/>
</dbReference>
<sequence>MQIAPIPRRIKPEISPSKPPLPRRILAGWGLLSLCLLVVYIFLPFAYHDPAISGVAGSLSARFIRGWGVVTHLAVRDAAVPPEATSSTPGQPATSTPPIFVEQPPTRPPVHIPCGTRLSKDTTLEADMQCPDTALTLAGGITLDCDSYRIRGTGKAEIGILISNVSGAVVRNCVVEEFLEGIVVRGGADTTISDSKMEKNGDAGTHTGQGMRIDGGAERITVIGNTFRENYGDGIQVSDAPRGLFRGNEFVKNVSENILVLNSREQTWEENTSAESGENALYVKNVQGSRFAGGIYEGRVTIANNTSGNIFSQETIDGARLIVTDSANNTFANISISGAGGNTCLQFKNASGNVVKDGTLASCAPDSVLADGISASGGDTNTLIRVEFPRGGKVAERNGAHIIIE</sequence>
<dbReference type="InterPro" id="IPR012334">
    <property type="entry name" value="Pectin_lyas_fold"/>
</dbReference>
<evidence type="ECO:0000313" key="5">
    <source>
        <dbReference type="EMBL" id="OGZ43617.1"/>
    </source>
</evidence>
<dbReference type="InterPro" id="IPR006633">
    <property type="entry name" value="Carb-bd_sugar_hydrolysis-dom"/>
</dbReference>
<feature type="transmembrane region" description="Helical" evidence="3">
    <location>
        <begin position="21"/>
        <end position="43"/>
    </location>
</feature>
<dbReference type="Gene3D" id="2.160.20.10">
    <property type="entry name" value="Single-stranded right-handed beta-helix, Pectin lyase-like"/>
    <property type="match status" value="1"/>
</dbReference>
<dbReference type="InterPro" id="IPR039448">
    <property type="entry name" value="Beta_helix"/>
</dbReference>
<dbReference type="InterPro" id="IPR011050">
    <property type="entry name" value="Pectin_lyase_fold/virulence"/>
</dbReference>
<protein>
    <recommendedName>
        <fullName evidence="4">Carbohydrate-binding/sugar hydrolysis domain-containing protein</fullName>
    </recommendedName>
</protein>
<evidence type="ECO:0000313" key="6">
    <source>
        <dbReference type="Proteomes" id="UP000177785"/>
    </source>
</evidence>
<dbReference type="STRING" id="1802115.A2756_04905"/>
<evidence type="ECO:0000256" key="3">
    <source>
        <dbReference type="SAM" id="Phobius"/>
    </source>
</evidence>
<feature type="compositionally biased region" description="Polar residues" evidence="2">
    <location>
        <begin position="84"/>
        <end position="97"/>
    </location>
</feature>
<organism evidence="5 6">
    <name type="scientific">Candidatus Ryanbacteria bacterium RIFCSPHIGHO2_01_FULL_48_27</name>
    <dbReference type="NCBI Taxonomy" id="1802115"/>
    <lineage>
        <taxon>Bacteria</taxon>
        <taxon>Candidatus Ryaniibacteriota</taxon>
    </lineage>
</organism>
<dbReference type="SMART" id="SM00722">
    <property type="entry name" value="CASH"/>
    <property type="match status" value="1"/>
</dbReference>
<feature type="domain" description="Carbohydrate-binding/sugar hydrolysis" evidence="4">
    <location>
        <begin position="112"/>
        <end position="261"/>
    </location>
</feature>
<evidence type="ECO:0000256" key="1">
    <source>
        <dbReference type="ARBA" id="ARBA00022737"/>
    </source>
</evidence>
<gene>
    <name evidence="5" type="ORF">A2756_04905</name>
</gene>
<evidence type="ECO:0000259" key="4">
    <source>
        <dbReference type="SMART" id="SM00722"/>
    </source>
</evidence>
<keyword evidence="3" id="KW-0812">Transmembrane</keyword>
<name>A0A1G2G0J3_9BACT</name>
<dbReference type="EMBL" id="MHNL01000032">
    <property type="protein sequence ID" value="OGZ43617.1"/>
    <property type="molecule type" value="Genomic_DNA"/>
</dbReference>
<evidence type="ECO:0000256" key="2">
    <source>
        <dbReference type="SAM" id="MobiDB-lite"/>
    </source>
</evidence>
<keyword evidence="3" id="KW-1133">Transmembrane helix</keyword>
<dbReference type="AlphaFoldDB" id="A0A1G2G0J3"/>
<dbReference type="Pfam" id="PF13229">
    <property type="entry name" value="Beta_helix"/>
    <property type="match status" value="1"/>
</dbReference>
<keyword evidence="1" id="KW-0677">Repeat</keyword>